<accession>A0AC35G2Q6</accession>
<dbReference type="WBParaSite" id="PS1159_v2.g23501.t1">
    <property type="protein sequence ID" value="PS1159_v2.g23501.t1"/>
    <property type="gene ID" value="PS1159_v2.g23501"/>
</dbReference>
<evidence type="ECO:0000313" key="1">
    <source>
        <dbReference type="Proteomes" id="UP000887580"/>
    </source>
</evidence>
<name>A0AC35G2Q6_9BILA</name>
<protein>
    <submittedName>
        <fullName evidence="2">G-protein coupled receptors family 1 profile domain-containing protein</fullName>
    </submittedName>
</protein>
<proteinExistence type="predicted"/>
<sequence length="132" mass="15274">MLIMVVLIFAVSYLPVHLHNIATSFNYSPPVSETNLTIIALRKFIPRFMSYSASSLNPILYNFMSEKFRKEFRRACCCGSATAKRRRRHLWLEQQQNASSFQQNGGGSSKMRYLQQQHSLRNNSFSALSQQF</sequence>
<organism evidence="1 2">
    <name type="scientific">Panagrolaimus sp. PS1159</name>
    <dbReference type="NCBI Taxonomy" id="55785"/>
    <lineage>
        <taxon>Eukaryota</taxon>
        <taxon>Metazoa</taxon>
        <taxon>Ecdysozoa</taxon>
        <taxon>Nematoda</taxon>
        <taxon>Chromadorea</taxon>
        <taxon>Rhabditida</taxon>
        <taxon>Tylenchina</taxon>
        <taxon>Panagrolaimomorpha</taxon>
        <taxon>Panagrolaimoidea</taxon>
        <taxon>Panagrolaimidae</taxon>
        <taxon>Panagrolaimus</taxon>
    </lineage>
</organism>
<dbReference type="Proteomes" id="UP000887580">
    <property type="component" value="Unplaced"/>
</dbReference>
<evidence type="ECO:0000313" key="2">
    <source>
        <dbReference type="WBParaSite" id="PS1159_v2.g23501.t1"/>
    </source>
</evidence>
<reference evidence="2" key="1">
    <citation type="submission" date="2022-11" db="UniProtKB">
        <authorList>
            <consortium name="WormBaseParasite"/>
        </authorList>
    </citation>
    <scope>IDENTIFICATION</scope>
</reference>